<keyword evidence="2" id="KW-1185">Reference proteome</keyword>
<dbReference type="Proteomes" id="UP001164250">
    <property type="component" value="Chromosome 13"/>
</dbReference>
<dbReference type="EMBL" id="CM047909">
    <property type="protein sequence ID" value="KAJ0079767.1"/>
    <property type="molecule type" value="Genomic_DNA"/>
</dbReference>
<evidence type="ECO:0000313" key="2">
    <source>
        <dbReference type="Proteomes" id="UP001164250"/>
    </source>
</evidence>
<accession>A0ACC0ZYY6</accession>
<organism evidence="1 2">
    <name type="scientific">Pistacia atlantica</name>
    <dbReference type="NCBI Taxonomy" id="434234"/>
    <lineage>
        <taxon>Eukaryota</taxon>
        <taxon>Viridiplantae</taxon>
        <taxon>Streptophyta</taxon>
        <taxon>Embryophyta</taxon>
        <taxon>Tracheophyta</taxon>
        <taxon>Spermatophyta</taxon>
        <taxon>Magnoliopsida</taxon>
        <taxon>eudicotyledons</taxon>
        <taxon>Gunneridae</taxon>
        <taxon>Pentapetalae</taxon>
        <taxon>rosids</taxon>
        <taxon>malvids</taxon>
        <taxon>Sapindales</taxon>
        <taxon>Anacardiaceae</taxon>
        <taxon>Pistacia</taxon>
    </lineage>
</organism>
<sequence>MDSNKKHKISCSCFPFTLFKTSKFRRPPGPAPGVWVRNGSDEEKAAVSRVPDGFDIDEKSENFITSFLESCQDSESEIEVEVKA</sequence>
<name>A0ACC0ZYY6_9ROSI</name>
<protein>
    <submittedName>
        <fullName evidence="1">Uncharacterized protein</fullName>
    </submittedName>
</protein>
<reference evidence="2" key="1">
    <citation type="journal article" date="2023" name="G3 (Bethesda)">
        <title>Genome assembly and association tests identify interacting loci associated with vigor, precocity, and sex in interspecific pistachio rootstocks.</title>
        <authorList>
            <person name="Palmer W."/>
            <person name="Jacygrad E."/>
            <person name="Sagayaradj S."/>
            <person name="Cavanaugh K."/>
            <person name="Han R."/>
            <person name="Bertier L."/>
            <person name="Beede B."/>
            <person name="Kafkas S."/>
            <person name="Golino D."/>
            <person name="Preece J."/>
            <person name="Michelmore R."/>
        </authorList>
    </citation>
    <scope>NUCLEOTIDE SEQUENCE [LARGE SCALE GENOMIC DNA]</scope>
</reference>
<gene>
    <name evidence="1" type="ORF">Patl1_23871</name>
</gene>
<evidence type="ECO:0000313" key="1">
    <source>
        <dbReference type="EMBL" id="KAJ0079767.1"/>
    </source>
</evidence>
<comment type="caution">
    <text evidence="1">The sequence shown here is derived from an EMBL/GenBank/DDBJ whole genome shotgun (WGS) entry which is preliminary data.</text>
</comment>
<proteinExistence type="predicted"/>